<proteinExistence type="predicted"/>
<evidence type="ECO:0000313" key="4">
    <source>
        <dbReference type="Proteomes" id="UP000095765"/>
    </source>
</evidence>
<dbReference type="GO" id="GO:0003677">
    <property type="term" value="F:DNA binding"/>
    <property type="evidence" value="ECO:0007669"/>
    <property type="project" value="UniProtKB-KW"/>
</dbReference>
<feature type="region of interest" description="Disordered" evidence="1">
    <location>
        <begin position="39"/>
        <end position="67"/>
    </location>
</feature>
<evidence type="ECO:0000256" key="1">
    <source>
        <dbReference type="SAM" id="MobiDB-lite"/>
    </source>
</evidence>
<reference evidence="3 5" key="2">
    <citation type="submission" date="2018-08" db="EMBL/GenBank/DDBJ databases">
        <title>A genome reference for cultivated species of the human gut microbiota.</title>
        <authorList>
            <person name="Zou Y."/>
            <person name="Xue W."/>
            <person name="Luo G."/>
        </authorList>
    </citation>
    <scope>NUCLEOTIDE SEQUENCE [LARGE SCALE GENOMIC DNA]</scope>
    <source>
        <strain evidence="3 5">TF05-12AC</strain>
    </source>
</reference>
<dbReference type="RefSeq" id="WP_055245017.1">
    <property type="nucleotide sequence ID" value="NZ_CABIWA010000013.1"/>
</dbReference>
<reference evidence="2 4" key="1">
    <citation type="submission" date="2015-09" db="EMBL/GenBank/DDBJ databases">
        <authorList>
            <consortium name="Pathogen Informatics"/>
        </authorList>
    </citation>
    <scope>NUCLEOTIDE SEQUENCE [LARGE SCALE GENOMIC DNA]</scope>
    <source>
        <strain evidence="2 4">2789STDY5834939</strain>
    </source>
</reference>
<feature type="compositionally biased region" description="Basic and acidic residues" evidence="1">
    <location>
        <begin position="44"/>
        <end position="67"/>
    </location>
</feature>
<dbReference type="EMBL" id="CZBE01000011">
    <property type="protein sequence ID" value="CUP73895.1"/>
    <property type="molecule type" value="Genomic_DNA"/>
</dbReference>
<accession>A0A174QST3</accession>
<sequence>MEFLTTKQASELWGISARRVALLCAQGRIPGTVKAGKTWLLPPDAKKPTDPRLERTAPGEKKGKVET</sequence>
<dbReference type="Proteomes" id="UP000260828">
    <property type="component" value="Unassembled WGS sequence"/>
</dbReference>
<protein>
    <submittedName>
        <fullName evidence="3">DNA-binding protein</fullName>
    </submittedName>
</protein>
<evidence type="ECO:0000313" key="3">
    <source>
        <dbReference type="EMBL" id="RGE69571.1"/>
    </source>
</evidence>
<keyword evidence="3" id="KW-0238">DNA-binding</keyword>
<evidence type="ECO:0000313" key="2">
    <source>
        <dbReference type="EMBL" id="CUP73895.1"/>
    </source>
</evidence>
<organism evidence="2 4">
    <name type="scientific">Anaerotruncus colihominis</name>
    <dbReference type="NCBI Taxonomy" id="169435"/>
    <lineage>
        <taxon>Bacteria</taxon>
        <taxon>Bacillati</taxon>
        <taxon>Bacillota</taxon>
        <taxon>Clostridia</taxon>
        <taxon>Eubacteriales</taxon>
        <taxon>Oscillospiraceae</taxon>
        <taxon>Anaerotruncus</taxon>
    </lineage>
</organism>
<dbReference type="EMBL" id="QVME01000001">
    <property type="protein sequence ID" value="RGE69571.1"/>
    <property type="molecule type" value="Genomic_DNA"/>
</dbReference>
<dbReference type="Proteomes" id="UP000095765">
    <property type="component" value="Unassembled WGS sequence"/>
</dbReference>
<dbReference type="OrthoDB" id="9799038at2"/>
<dbReference type="AlphaFoldDB" id="A0A174QST3"/>
<evidence type="ECO:0000313" key="5">
    <source>
        <dbReference type="Proteomes" id="UP000260828"/>
    </source>
</evidence>
<name>A0A174QST3_9FIRM</name>
<gene>
    <name evidence="3" type="ORF">DXC40_00400</name>
    <name evidence="2" type="ORF">ERS852551_01773</name>
</gene>